<dbReference type="GO" id="GO:0046685">
    <property type="term" value="P:response to arsenic-containing substance"/>
    <property type="evidence" value="ECO:0007669"/>
    <property type="project" value="UniProtKB-KW"/>
</dbReference>
<evidence type="ECO:0000259" key="2">
    <source>
        <dbReference type="SMART" id="SM00226"/>
    </source>
</evidence>
<accession>A0A859A0B2</accession>
<dbReference type="SUPFAM" id="SSF52788">
    <property type="entry name" value="Phosphotyrosine protein phosphatases I"/>
    <property type="match status" value="1"/>
</dbReference>
<protein>
    <submittedName>
        <fullName evidence="3">Arsenate reductase ArsC</fullName>
    </submittedName>
</protein>
<gene>
    <name evidence="3" type="ORF">HF896_20525</name>
</gene>
<dbReference type="Proteomes" id="UP000500755">
    <property type="component" value="Chromosome"/>
</dbReference>
<dbReference type="PANTHER" id="PTHR43428:SF1">
    <property type="entry name" value="ARSENATE REDUCTASE"/>
    <property type="match status" value="1"/>
</dbReference>
<feature type="domain" description="Phosphotyrosine protein phosphatase I" evidence="2">
    <location>
        <begin position="7"/>
        <end position="147"/>
    </location>
</feature>
<dbReference type="RefSeq" id="WP_059401474.1">
    <property type="nucleotide sequence ID" value="NZ_CP051298.1"/>
</dbReference>
<dbReference type="CDD" id="cd16345">
    <property type="entry name" value="LMWP_ArsC"/>
    <property type="match status" value="1"/>
</dbReference>
<dbReference type="AlphaFoldDB" id="A0A859A0B2"/>
<reference evidence="3 4" key="1">
    <citation type="submission" date="2020-05" db="EMBL/GenBank/DDBJ databases">
        <title>Complete genome sequence of Alicycliphilus denitrificans DP3.</title>
        <authorList>
            <person name="Chen X."/>
        </authorList>
    </citation>
    <scope>NUCLEOTIDE SEQUENCE [LARGE SCALE GENOMIC DNA]</scope>
    <source>
        <strain evidence="3 4">DP3</strain>
    </source>
</reference>
<evidence type="ECO:0000256" key="1">
    <source>
        <dbReference type="ARBA" id="ARBA00022849"/>
    </source>
</evidence>
<dbReference type="PANTHER" id="PTHR43428">
    <property type="entry name" value="ARSENATE REDUCTASE"/>
    <property type="match status" value="1"/>
</dbReference>
<name>A0A859A0B2_9BURK</name>
<organism evidence="3 4">
    <name type="scientific">Alicycliphilus denitrificans</name>
    <dbReference type="NCBI Taxonomy" id="179636"/>
    <lineage>
        <taxon>Bacteria</taxon>
        <taxon>Pseudomonadati</taxon>
        <taxon>Pseudomonadota</taxon>
        <taxon>Betaproteobacteria</taxon>
        <taxon>Burkholderiales</taxon>
        <taxon>Comamonadaceae</taxon>
        <taxon>Alicycliphilus</taxon>
    </lineage>
</organism>
<dbReference type="Gene3D" id="3.40.50.2300">
    <property type="match status" value="1"/>
</dbReference>
<dbReference type="InterPro" id="IPR036196">
    <property type="entry name" value="Ptyr_pPase_sf"/>
</dbReference>
<dbReference type="Pfam" id="PF01451">
    <property type="entry name" value="LMWPc"/>
    <property type="match status" value="1"/>
</dbReference>
<evidence type="ECO:0000313" key="3">
    <source>
        <dbReference type="EMBL" id="QKD45849.1"/>
    </source>
</evidence>
<dbReference type="EMBL" id="CP051298">
    <property type="protein sequence ID" value="QKD45849.1"/>
    <property type="molecule type" value="Genomic_DNA"/>
</dbReference>
<evidence type="ECO:0000313" key="4">
    <source>
        <dbReference type="Proteomes" id="UP000500755"/>
    </source>
</evidence>
<dbReference type="InterPro" id="IPR023485">
    <property type="entry name" value="Ptyr_pPase"/>
</dbReference>
<dbReference type="SMART" id="SM00226">
    <property type="entry name" value="LMWPc"/>
    <property type="match status" value="1"/>
</dbReference>
<proteinExistence type="predicted"/>
<keyword evidence="1" id="KW-0059">Arsenical resistance</keyword>
<sequence length="167" mass="18025">MTTTSLLNVLFLCTHNSARSILAEALLNDMGKDEFKAYSAGSSPRENQQPNPLGLQVLQTAGISIEGLRSKSWDEFASPGAPKMDLIITVCDNAAGEVCPIWPGNPATAHWGYADPSEGDGSDAEKLEAFRKTMHAMKRRLELLIGLPKDKLEKGVLQGTARDLAKS</sequence>